<reference evidence="10 11" key="1">
    <citation type="journal article" date="2013" name="Genome Announc.">
        <title>Draft Genome Sequence of an Alphaproteobacterium, Caenispirillum salinarum AK4(T), Isolated from a Solar Saltern.</title>
        <authorList>
            <person name="Khatri I."/>
            <person name="Singh A."/>
            <person name="Korpole S."/>
            <person name="Pinnaka A.K."/>
            <person name="Subramanian S."/>
        </authorList>
    </citation>
    <scope>NUCLEOTIDE SEQUENCE [LARGE SCALE GENOMIC DNA]</scope>
    <source>
        <strain evidence="10 11">AK4</strain>
    </source>
</reference>
<evidence type="ECO:0000256" key="1">
    <source>
        <dbReference type="ARBA" id="ARBA00022722"/>
    </source>
</evidence>
<keyword evidence="3" id="KW-0255">Endonuclease</keyword>
<evidence type="ECO:0000256" key="3">
    <source>
        <dbReference type="ARBA" id="ARBA00022759"/>
    </source>
</evidence>
<dbReference type="InterPro" id="IPR042211">
    <property type="entry name" value="CRISPR-assoc_Cas1_N"/>
</dbReference>
<dbReference type="Pfam" id="PF01867">
    <property type="entry name" value="Cas_Cas1"/>
    <property type="match status" value="1"/>
</dbReference>
<dbReference type="InterPro" id="IPR002729">
    <property type="entry name" value="CRISPR-assoc_Cas1"/>
</dbReference>
<dbReference type="STRING" id="1238182.C882_0668"/>
<comment type="caution">
    <text evidence="10">The sequence shown here is derived from an EMBL/GenBank/DDBJ whole genome shotgun (WGS) entry which is preliminary data.</text>
</comment>
<proteinExistence type="predicted"/>
<dbReference type="Proteomes" id="UP000009881">
    <property type="component" value="Unassembled WGS sequence"/>
</dbReference>
<dbReference type="PANTHER" id="PTHR34353:SF2">
    <property type="entry name" value="CRISPR-ASSOCIATED ENDONUCLEASE CAS1 1"/>
    <property type="match status" value="1"/>
</dbReference>
<organism evidence="10 11">
    <name type="scientific">Caenispirillum salinarum AK4</name>
    <dbReference type="NCBI Taxonomy" id="1238182"/>
    <lineage>
        <taxon>Bacteria</taxon>
        <taxon>Pseudomonadati</taxon>
        <taxon>Pseudomonadota</taxon>
        <taxon>Alphaproteobacteria</taxon>
        <taxon>Rhodospirillales</taxon>
        <taxon>Novispirillaceae</taxon>
        <taxon>Caenispirillum</taxon>
    </lineage>
</organism>
<evidence type="ECO:0000256" key="7">
    <source>
        <dbReference type="ARBA" id="ARBA00023125"/>
    </source>
</evidence>
<keyword evidence="2" id="KW-0479">Metal-binding</keyword>
<comment type="subunit">
    <text evidence="9">Homodimer, forms a heterotetramer with a Cas2 homodimer.</text>
</comment>
<dbReference type="AlphaFoldDB" id="K9GSD5"/>
<dbReference type="NCBIfam" id="TIGR03639">
    <property type="entry name" value="cas1_NMENI"/>
    <property type="match status" value="1"/>
</dbReference>
<keyword evidence="11" id="KW-1185">Reference proteome</keyword>
<keyword evidence="4" id="KW-0378">Hydrolase</keyword>
<dbReference type="PANTHER" id="PTHR34353">
    <property type="entry name" value="CRISPR-ASSOCIATED ENDONUCLEASE CAS1 1"/>
    <property type="match status" value="1"/>
</dbReference>
<keyword evidence="8" id="KW-0464">Manganese</keyword>
<evidence type="ECO:0000256" key="2">
    <source>
        <dbReference type="ARBA" id="ARBA00022723"/>
    </source>
</evidence>
<evidence type="ECO:0000256" key="8">
    <source>
        <dbReference type="ARBA" id="ARBA00023211"/>
    </source>
</evidence>
<dbReference type="Gene3D" id="1.20.120.920">
    <property type="entry name" value="CRISPR-associated endonuclease Cas1, C-terminal domain"/>
    <property type="match status" value="1"/>
</dbReference>
<dbReference type="eggNOG" id="COG1518">
    <property type="taxonomic scope" value="Bacteria"/>
</dbReference>
<dbReference type="InterPro" id="IPR019855">
    <property type="entry name" value="CRISPR-assoc_Cas1_NMENI"/>
</dbReference>
<name>K9GSD5_9PROT</name>
<dbReference type="GO" id="GO:0016787">
    <property type="term" value="F:hydrolase activity"/>
    <property type="evidence" value="ECO:0007669"/>
    <property type="project" value="UniProtKB-KW"/>
</dbReference>
<dbReference type="GO" id="GO:0003677">
    <property type="term" value="F:DNA binding"/>
    <property type="evidence" value="ECO:0007669"/>
    <property type="project" value="UniProtKB-KW"/>
</dbReference>
<sequence length="214" mass="23049">MLIEIRNAGCRLRIHNGLLEITPPTAPGGDASPARPWRIPPDEVTRLVLETPRATLSSAVLAELARCGVPILVCDNAHRPAAEVSAAEGSGTGRNAALLRAQVLLRADTRRRLWKRVVQAKLLMQAETLGRSAGGAGAERLRRLARGVQPGDPKNHEATAAQIYWPALMGTRFRRGGEPMVANALLDYGYAILRAMVLRALHEAGPHRAMAETG</sequence>
<dbReference type="GO" id="GO:0046872">
    <property type="term" value="F:metal ion binding"/>
    <property type="evidence" value="ECO:0007669"/>
    <property type="project" value="UniProtKB-KW"/>
</dbReference>
<dbReference type="Gene3D" id="3.100.10.20">
    <property type="entry name" value="CRISPR-associated endonuclease Cas1, N-terminal domain"/>
    <property type="match status" value="1"/>
</dbReference>
<dbReference type="EMBL" id="ANHY01000014">
    <property type="protein sequence ID" value="EKV28905.1"/>
    <property type="molecule type" value="Genomic_DNA"/>
</dbReference>
<evidence type="ECO:0000256" key="9">
    <source>
        <dbReference type="ARBA" id="ARBA00038592"/>
    </source>
</evidence>
<protein>
    <submittedName>
        <fullName evidence="10">CRISPR-associated protein Cas1</fullName>
    </submittedName>
</protein>
<dbReference type="GO" id="GO:0043571">
    <property type="term" value="P:maintenance of CRISPR repeat elements"/>
    <property type="evidence" value="ECO:0007669"/>
    <property type="project" value="InterPro"/>
</dbReference>
<dbReference type="InterPro" id="IPR050646">
    <property type="entry name" value="Cas1"/>
</dbReference>
<evidence type="ECO:0000313" key="10">
    <source>
        <dbReference type="EMBL" id="EKV28905.1"/>
    </source>
</evidence>
<gene>
    <name evidence="10" type="ORF">C882_0668</name>
</gene>
<accession>K9GSD5</accession>
<evidence type="ECO:0000256" key="5">
    <source>
        <dbReference type="ARBA" id="ARBA00022842"/>
    </source>
</evidence>
<keyword evidence="7" id="KW-0238">DNA-binding</keyword>
<evidence type="ECO:0000313" key="11">
    <source>
        <dbReference type="Proteomes" id="UP000009881"/>
    </source>
</evidence>
<dbReference type="GO" id="GO:0051607">
    <property type="term" value="P:defense response to virus"/>
    <property type="evidence" value="ECO:0007669"/>
    <property type="project" value="UniProtKB-KW"/>
</dbReference>
<dbReference type="OrthoDB" id="9803119at2"/>
<evidence type="ECO:0000256" key="4">
    <source>
        <dbReference type="ARBA" id="ARBA00022801"/>
    </source>
</evidence>
<keyword evidence="6" id="KW-0051">Antiviral defense</keyword>
<keyword evidence="1" id="KW-0540">Nuclease</keyword>
<evidence type="ECO:0000256" key="6">
    <source>
        <dbReference type="ARBA" id="ARBA00023118"/>
    </source>
</evidence>
<dbReference type="GO" id="GO:0004520">
    <property type="term" value="F:DNA endonuclease activity"/>
    <property type="evidence" value="ECO:0007669"/>
    <property type="project" value="InterPro"/>
</dbReference>
<dbReference type="RefSeq" id="WP_009541326.1">
    <property type="nucleotide sequence ID" value="NZ_ANHY01000014.1"/>
</dbReference>
<dbReference type="InterPro" id="IPR042206">
    <property type="entry name" value="CRISPR-assoc_Cas1_C"/>
</dbReference>
<keyword evidence="5" id="KW-0460">Magnesium</keyword>